<dbReference type="SUPFAM" id="SSF56112">
    <property type="entry name" value="Protein kinase-like (PK-like)"/>
    <property type="match status" value="1"/>
</dbReference>
<comment type="similarity">
    <text evidence="1">Belongs to the class-III pyridoxal-phosphate-dependent aminotransferase family.</text>
</comment>
<dbReference type="GO" id="GO:0008483">
    <property type="term" value="F:transaminase activity"/>
    <property type="evidence" value="ECO:0007669"/>
    <property type="project" value="UniProtKB-KW"/>
</dbReference>
<evidence type="ECO:0000259" key="3">
    <source>
        <dbReference type="Pfam" id="PF01636"/>
    </source>
</evidence>
<keyword evidence="4" id="KW-0808">Transferase</keyword>
<evidence type="ECO:0000313" key="5">
    <source>
        <dbReference type="Proteomes" id="UP001589692"/>
    </source>
</evidence>
<protein>
    <submittedName>
        <fullName evidence="4">Aminotransferase class III-fold pyridoxal phosphate-dependent enzyme</fullName>
    </submittedName>
</protein>
<dbReference type="InterPro" id="IPR005814">
    <property type="entry name" value="Aminotrans_3"/>
</dbReference>
<proteinExistence type="inferred from homology"/>
<evidence type="ECO:0000313" key="4">
    <source>
        <dbReference type="EMBL" id="MFB9953477.1"/>
    </source>
</evidence>
<feature type="domain" description="Aminoglycoside phosphotransferase" evidence="3">
    <location>
        <begin position="40"/>
        <end position="274"/>
    </location>
</feature>
<dbReference type="Gene3D" id="3.40.640.10">
    <property type="entry name" value="Type I PLP-dependent aspartate aminotransferase-like (Major domain)"/>
    <property type="match status" value="2"/>
</dbReference>
<dbReference type="InterPro" id="IPR015422">
    <property type="entry name" value="PyrdxlP-dep_Trfase_small"/>
</dbReference>
<dbReference type="InterPro" id="IPR015421">
    <property type="entry name" value="PyrdxlP-dep_Trfase_major"/>
</dbReference>
<sequence length="880" mass="93554">MSDIQPDLIDPSSNDLPIDSVEDVLREQYGLSGQVFPIEGRQNPYFLIDNGHMRYLLKVARADAPLQDIEAEHALMRHILREPDGPRVPEPVVTRDGTDTIVLPLGGADRRIRLLTFIDGIAPPADERPSGRTVAAFGSISAALARSLQDFEHPTLEREPEGDLRKAGPQTVALLSSVSDQEVRDVIAKVMVTALRRIQPLGGSLRVAATHQNLDADAVVGDVADGVWLPTGVTDFTGISRGWLVAGFANTCAYMLANLDGDPFALLPAVRAYHEIHPLTLAELEALWPLTVARTGILAAKAENRRVRFPEDHQAQAETEKRRAVLDAATSVSPTLVLAAVLDATGMAKPLPDIGRLLPDIDPETIRLVDLGIASPLLYGGNWADPEIDWKLLARIAWETGRGSTRYGEFRLSKASTGPGEEAENFALHIDVCVPAGTVATAPFAGTLKSAGPQLVFAGRELALHVEGLDCALDEDTELGAGETLGTVAGAENAVGGLRLRLCRDPDLVPPLFCAPGRAGTWSRLCPSPAVLLSIEADAPAPKHPDRPVRGWKEHLFDARGHGLLDLTGNAPLVGHGHPGLAVAIYRQRLLLDTPFSGPSEAEEALSRRLRDLAPQGLETMLVVRRHDDVLDHALNLARTHAARNGIVGVAPQSANDTAVVCADSMEGAATALEEGDKAGLLLAGIPPHPDDRLPDALDALARTGGLLIVDETSTGWGRPGHHAWGFEASNLAPDIVLAGFPGEDVAVLFTRETIAASLDIVADRPGPVACMAASTILDICDEETLRDNARLVGDHLKAGLEELAARHPTIQAVRGTGLHLALAFEGDAAARTVHDALGENGILTAPGGHARLMIAPPLCFSRESADLLIARLEAILSES</sequence>
<dbReference type="PANTHER" id="PTHR45688:SF13">
    <property type="entry name" value="ALANINE--GLYOXYLATE AMINOTRANSFERASE 2-LIKE"/>
    <property type="match status" value="1"/>
</dbReference>
<dbReference type="RefSeq" id="WP_377266265.1">
    <property type="nucleotide sequence ID" value="NZ_JBHMAA010000077.1"/>
</dbReference>
<keyword evidence="5" id="KW-1185">Reference proteome</keyword>
<accession>A0ABV6AS78</accession>
<organism evidence="4 5">
    <name type="scientific">Rhizobium puerariae</name>
    <dbReference type="NCBI Taxonomy" id="1585791"/>
    <lineage>
        <taxon>Bacteria</taxon>
        <taxon>Pseudomonadati</taxon>
        <taxon>Pseudomonadota</taxon>
        <taxon>Alphaproteobacteria</taxon>
        <taxon>Hyphomicrobiales</taxon>
        <taxon>Rhizobiaceae</taxon>
        <taxon>Rhizobium/Agrobacterium group</taxon>
        <taxon>Rhizobium</taxon>
    </lineage>
</organism>
<keyword evidence="2" id="KW-0663">Pyridoxal phosphate</keyword>
<name>A0ABV6AS78_9HYPH</name>
<dbReference type="Gene3D" id="3.90.1150.10">
    <property type="entry name" value="Aspartate Aminotransferase, domain 1"/>
    <property type="match status" value="2"/>
</dbReference>
<comment type="caution">
    <text evidence="4">The sequence shown here is derived from an EMBL/GenBank/DDBJ whole genome shotgun (WGS) entry which is preliminary data.</text>
</comment>
<dbReference type="PANTHER" id="PTHR45688">
    <property type="match status" value="1"/>
</dbReference>
<dbReference type="Pfam" id="PF01636">
    <property type="entry name" value="APH"/>
    <property type="match status" value="1"/>
</dbReference>
<dbReference type="Proteomes" id="UP001589692">
    <property type="component" value="Unassembled WGS sequence"/>
</dbReference>
<dbReference type="InterPro" id="IPR002575">
    <property type="entry name" value="Aminoglycoside_PTrfase"/>
</dbReference>
<dbReference type="SUPFAM" id="SSF53383">
    <property type="entry name" value="PLP-dependent transferases"/>
    <property type="match status" value="1"/>
</dbReference>
<dbReference type="InterPro" id="IPR011009">
    <property type="entry name" value="Kinase-like_dom_sf"/>
</dbReference>
<dbReference type="InterPro" id="IPR015424">
    <property type="entry name" value="PyrdxlP-dep_Trfase"/>
</dbReference>
<dbReference type="Pfam" id="PF00202">
    <property type="entry name" value="Aminotran_3"/>
    <property type="match status" value="1"/>
</dbReference>
<dbReference type="EMBL" id="JBHMAA010000077">
    <property type="protein sequence ID" value="MFB9953477.1"/>
    <property type="molecule type" value="Genomic_DNA"/>
</dbReference>
<reference evidence="4 5" key="1">
    <citation type="submission" date="2024-09" db="EMBL/GenBank/DDBJ databases">
        <authorList>
            <person name="Sun Q."/>
            <person name="Mori K."/>
        </authorList>
    </citation>
    <scope>NUCLEOTIDE SEQUENCE [LARGE SCALE GENOMIC DNA]</scope>
    <source>
        <strain evidence="4 5">TBRC 4938</strain>
    </source>
</reference>
<evidence type="ECO:0000256" key="1">
    <source>
        <dbReference type="ARBA" id="ARBA00008954"/>
    </source>
</evidence>
<gene>
    <name evidence="4" type="ORF">ACFFP0_31955</name>
</gene>
<evidence type="ECO:0000256" key="2">
    <source>
        <dbReference type="ARBA" id="ARBA00022898"/>
    </source>
</evidence>
<keyword evidence="4" id="KW-0032">Aminotransferase</keyword>